<evidence type="ECO:0000256" key="1">
    <source>
        <dbReference type="SAM" id="SignalP"/>
    </source>
</evidence>
<dbReference type="EMBL" id="LROM01000124">
    <property type="protein sequence ID" value="OEZ95419.1"/>
    <property type="molecule type" value="Genomic_DNA"/>
</dbReference>
<accession>A0A1E7WCP5</accession>
<sequence length="293" mass="31778">MNPPRTHPITATLLLFAALTGTGATAGADDTPAPAPVTAARAIAYTGKIVSSSGTLPEKAAISAECEGATEAIAGRIEADTYHLDLPPAVRCTVVLGATAWEADRQPVFDAATAIPQTMLIYPLPVALPDIARELIEMGAQDRAARQAWAAGQRDAASQKKMVAGDRKRQRRLRQIITTKGWPMMSTVGAVAANEAWLLAQHAPPAQLKHWSVFMRVAANKHEIRLSNLATTLDRVRMIEKRPQIYGTQYSTREDGAIQFYPIEDIARIDQRRLEMGLSTFAHLKTQLAQPAN</sequence>
<evidence type="ECO:0000313" key="2">
    <source>
        <dbReference type="EMBL" id="OEZ95419.1"/>
    </source>
</evidence>
<dbReference type="OrthoDB" id="7446297at2"/>
<keyword evidence="3" id="KW-1185">Reference proteome</keyword>
<comment type="caution">
    <text evidence="2">The sequence shown here is derived from an EMBL/GenBank/DDBJ whole genome shotgun (WGS) entry which is preliminary data.</text>
</comment>
<dbReference type="Proteomes" id="UP000175989">
    <property type="component" value="Unassembled WGS sequence"/>
</dbReference>
<dbReference type="Pfam" id="PF20329">
    <property type="entry name" value="DUF6624"/>
    <property type="match status" value="1"/>
</dbReference>
<dbReference type="RefSeq" id="WP_070250907.1">
    <property type="nucleotide sequence ID" value="NZ_LROM01000124.1"/>
</dbReference>
<organism evidence="2 3">
    <name type="scientific">Duganella phyllosphaerae</name>
    <dbReference type="NCBI Taxonomy" id="762836"/>
    <lineage>
        <taxon>Bacteria</taxon>
        <taxon>Pseudomonadati</taxon>
        <taxon>Pseudomonadota</taxon>
        <taxon>Betaproteobacteria</taxon>
        <taxon>Burkholderiales</taxon>
        <taxon>Oxalobacteraceae</taxon>
        <taxon>Telluria group</taxon>
        <taxon>Duganella</taxon>
    </lineage>
</organism>
<reference evidence="3" key="1">
    <citation type="journal article" date="2016" name="Front. Microbiol.">
        <title>Molecular Keys to the Janthinobacterium and Duganella spp. Interaction with the Plant Pathogen Fusarium graminearum.</title>
        <authorList>
            <person name="Haack F.S."/>
            <person name="Poehlein A."/>
            <person name="Kroger C."/>
            <person name="Voigt C.A."/>
            <person name="Piepenbring M."/>
            <person name="Bode H.B."/>
            <person name="Daniel R."/>
            <person name="Schafer W."/>
            <person name="Streit W.R."/>
        </authorList>
    </citation>
    <scope>NUCLEOTIDE SEQUENCE [LARGE SCALE GENOMIC DNA]</scope>
    <source>
        <strain evidence="3">T54</strain>
    </source>
</reference>
<feature type="chain" id="PRO_5009206866" evidence="1">
    <location>
        <begin position="27"/>
        <end position="293"/>
    </location>
</feature>
<dbReference type="AlphaFoldDB" id="A0A1E7WCP5"/>
<protein>
    <submittedName>
        <fullName evidence="2">Uncharacterized protein</fullName>
    </submittedName>
</protein>
<name>A0A1E7WCP5_9BURK</name>
<keyword evidence="1" id="KW-0732">Signal</keyword>
<gene>
    <name evidence="2" type="ORF">DUPY_42900</name>
</gene>
<feature type="signal peptide" evidence="1">
    <location>
        <begin position="1"/>
        <end position="26"/>
    </location>
</feature>
<dbReference type="InterPro" id="IPR046732">
    <property type="entry name" value="DUF6624"/>
</dbReference>
<evidence type="ECO:0000313" key="3">
    <source>
        <dbReference type="Proteomes" id="UP000175989"/>
    </source>
</evidence>
<proteinExistence type="predicted"/>